<sequence>MQPEQVTRMRFRRAPMAAAALWFALGIGAEHWISPAPRPLATALLVLVALAAFLIQRDARGSWLPVAAVWAFAGLAAAHWEPRPPTTTPLMAYADGLSRTVRGHIIRIHPLSAQNTQQDQDIADFGELAEEPLEGAEHALSVDVAVDAVEYLTPDISRMIAISGGLRATVYGDTLPKLNCGDAVELALRLKLPERYLDPGAFQYADQLLAEGISTRGSLRADRLHIAGPGWDSARGWEEAHCRIQALQSWAAARLDHLAAAHANRLLPALLRLDANDAAMLDAMLFGERSGLHHALRSGFERTGSFHLFVVSGLHVALLAAGVFWALRRLRLRPWVATAVTLALATAYAVLTGFGQPVQRALAMTSLYLIARLMSRQSDSLNSLGTAILGMLIWSPASLFTASFQMTALAVVAIAGIAGPLGERSFLPYLHGLGGPDRRLPPRVQQLRLMVELWGEWLARLLGRWALPAPRLLIRALLWTLELALIGVVAELVMALPMALYFHRAAVFAVPANMLVIPLIAVLAPLAVLTFAASLASPWLALPPAAATALLLHAVRWGIGRLSHLAAADVRVPGPVWWIGVLAVAAWLACAWAVRRGRWGAWAAVAALPLIASCVLWPEPVVRAPGMLEVSALDVGQGDSLLVVAPDGRSMLVDAGGPVGAYAAQSAIQTSFDIGEEVVSPYLWSRRMRRLDVVALTHAHSDHMGGMPAVLRSFRPRELWVGIDPGSTGYAALLQEARDLGIAVRHLHAGDAQNWGEVKIAVLSPASAYSNTGAPKNDDSLVMRLQFGAASVLLEGDAERRSEQAMVAVGIAPVTLLKVGHHGSLTSTTAAFLAAAAPRDAVISVGRANTFGHPRAEVVDRLAASGATLYRTDQSGLTTFLLGRDGGIQAKIVGAGGSSAACPAAGC</sequence>
<keyword evidence="4 6" id="KW-1133">Transmembrane helix</keyword>
<dbReference type="PANTHER" id="PTHR30619">
    <property type="entry name" value="DNA INTERNALIZATION/COMPETENCE PROTEIN COMEC/REC2"/>
    <property type="match status" value="1"/>
</dbReference>
<feature type="transmembrane region" description="Helical" evidence="6">
    <location>
        <begin position="334"/>
        <end position="351"/>
    </location>
</feature>
<feature type="transmembrane region" description="Helical" evidence="6">
    <location>
        <begin position="539"/>
        <end position="555"/>
    </location>
</feature>
<dbReference type="SUPFAM" id="SSF56281">
    <property type="entry name" value="Metallo-hydrolase/oxidoreductase"/>
    <property type="match status" value="1"/>
</dbReference>
<evidence type="ECO:0000256" key="1">
    <source>
        <dbReference type="ARBA" id="ARBA00004651"/>
    </source>
</evidence>
<feature type="transmembrane region" description="Helical" evidence="6">
    <location>
        <begin position="514"/>
        <end position="533"/>
    </location>
</feature>
<feature type="transmembrane region" description="Helical" evidence="6">
    <location>
        <begin position="576"/>
        <end position="594"/>
    </location>
</feature>
<keyword evidence="2" id="KW-1003">Cell membrane</keyword>
<feature type="transmembrane region" description="Helical" evidence="6">
    <location>
        <begin position="306"/>
        <end position="327"/>
    </location>
</feature>
<gene>
    <name evidence="8" type="ORF">SAMN05421770_105176</name>
</gene>
<feature type="transmembrane region" description="Helical" evidence="6">
    <location>
        <begin position="476"/>
        <end position="502"/>
    </location>
</feature>
<evidence type="ECO:0000313" key="9">
    <source>
        <dbReference type="Proteomes" id="UP000198356"/>
    </source>
</evidence>
<evidence type="ECO:0000313" key="8">
    <source>
        <dbReference type="EMBL" id="SNT21055.1"/>
    </source>
</evidence>
<keyword evidence="3 6" id="KW-0812">Transmembrane</keyword>
<dbReference type="InterPro" id="IPR001279">
    <property type="entry name" value="Metallo-B-lactamas"/>
</dbReference>
<dbReference type="SMART" id="SM00849">
    <property type="entry name" value="Lactamase_B"/>
    <property type="match status" value="1"/>
</dbReference>
<feature type="transmembrane region" description="Helical" evidence="6">
    <location>
        <begin position="62"/>
        <end position="80"/>
    </location>
</feature>
<keyword evidence="5 6" id="KW-0472">Membrane</keyword>
<evidence type="ECO:0000256" key="4">
    <source>
        <dbReference type="ARBA" id="ARBA00022989"/>
    </source>
</evidence>
<feature type="transmembrane region" description="Helical" evidence="6">
    <location>
        <begin position="600"/>
        <end position="618"/>
    </location>
</feature>
<evidence type="ECO:0000256" key="2">
    <source>
        <dbReference type="ARBA" id="ARBA00022475"/>
    </source>
</evidence>
<feature type="transmembrane region" description="Helical" evidence="6">
    <location>
        <begin position="387"/>
        <end position="418"/>
    </location>
</feature>
<dbReference type="CDD" id="cd07731">
    <property type="entry name" value="ComA-like_MBL-fold"/>
    <property type="match status" value="1"/>
</dbReference>
<dbReference type="InterPro" id="IPR004477">
    <property type="entry name" value="ComEC_N"/>
</dbReference>
<name>A0A239KSM5_9BACT</name>
<evidence type="ECO:0000256" key="5">
    <source>
        <dbReference type="ARBA" id="ARBA00023136"/>
    </source>
</evidence>
<evidence type="ECO:0000259" key="7">
    <source>
        <dbReference type="SMART" id="SM00849"/>
    </source>
</evidence>
<dbReference type="GO" id="GO:0005886">
    <property type="term" value="C:plasma membrane"/>
    <property type="evidence" value="ECO:0007669"/>
    <property type="project" value="UniProtKB-SubCell"/>
</dbReference>
<feature type="domain" description="Metallo-beta-lactamase" evidence="7">
    <location>
        <begin position="637"/>
        <end position="847"/>
    </location>
</feature>
<dbReference type="RefSeq" id="WP_089409250.1">
    <property type="nucleotide sequence ID" value="NZ_FZOU01000005.1"/>
</dbReference>
<evidence type="ECO:0000256" key="6">
    <source>
        <dbReference type="SAM" id="Phobius"/>
    </source>
</evidence>
<dbReference type="InterPro" id="IPR035681">
    <property type="entry name" value="ComA-like_MBL"/>
</dbReference>
<accession>A0A239KSM5</accession>
<dbReference type="NCBIfam" id="TIGR00360">
    <property type="entry name" value="ComEC_N-term"/>
    <property type="match status" value="1"/>
</dbReference>
<reference evidence="8 9" key="1">
    <citation type="submission" date="2017-06" db="EMBL/GenBank/DDBJ databases">
        <authorList>
            <person name="Kim H.J."/>
            <person name="Triplett B.A."/>
        </authorList>
    </citation>
    <scope>NUCLEOTIDE SEQUENCE [LARGE SCALE GENOMIC DNA]</scope>
    <source>
        <strain evidence="8 9">DSM 18704</strain>
    </source>
</reference>
<dbReference type="Gene3D" id="3.60.15.10">
    <property type="entry name" value="Ribonuclease Z/Hydroxyacylglutathione hydrolase-like"/>
    <property type="match status" value="1"/>
</dbReference>
<comment type="subcellular location">
    <subcellularLocation>
        <location evidence="1">Cell membrane</location>
        <topology evidence="1">Multi-pass membrane protein</topology>
    </subcellularLocation>
</comment>
<dbReference type="Proteomes" id="UP000198356">
    <property type="component" value="Unassembled WGS sequence"/>
</dbReference>
<dbReference type="Pfam" id="PF00753">
    <property type="entry name" value="Lactamase_B"/>
    <property type="match status" value="1"/>
</dbReference>
<dbReference type="EMBL" id="FZOU01000005">
    <property type="protein sequence ID" value="SNT21055.1"/>
    <property type="molecule type" value="Genomic_DNA"/>
</dbReference>
<dbReference type="Pfam" id="PF03772">
    <property type="entry name" value="Competence"/>
    <property type="match status" value="1"/>
</dbReference>
<dbReference type="InterPro" id="IPR025405">
    <property type="entry name" value="DUF4131"/>
</dbReference>
<dbReference type="InterPro" id="IPR036866">
    <property type="entry name" value="RibonucZ/Hydroxyglut_hydro"/>
</dbReference>
<dbReference type="OrthoDB" id="9761531at2"/>
<protein>
    <submittedName>
        <fullName evidence="8">Competence protein ComEC</fullName>
    </submittedName>
</protein>
<dbReference type="Pfam" id="PF13567">
    <property type="entry name" value="DUF4131"/>
    <property type="match status" value="1"/>
</dbReference>
<evidence type="ECO:0000256" key="3">
    <source>
        <dbReference type="ARBA" id="ARBA00022692"/>
    </source>
</evidence>
<proteinExistence type="predicted"/>
<keyword evidence="9" id="KW-1185">Reference proteome</keyword>
<dbReference type="InterPro" id="IPR052159">
    <property type="entry name" value="Competence_DNA_uptake"/>
</dbReference>
<organism evidence="8 9">
    <name type="scientific">Granulicella rosea</name>
    <dbReference type="NCBI Taxonomy" id="474952"/>
    <lineage>
        <taxon>Bacteria</taxon>
        <taxon>Pseudomonadati</taxon>
        <taxon>Acidobacteriota</taxon>
        <taxon>Terriglobia</taxon>
        <taxon>Terriglobales</taxon>
        <taxon>Acidobacteriaceae</taxon>
        <taxon>Granulicella</taxon>
    </lineage>
</organism>
<dbReference type="PANTHER" id="PTHR30619:SF1">
    <property type="entry name" value="RECOMBINATION PROTEIN 2"/>
    <property type="match status" value="1"/>
</dbReference>
<dbReference type="AlphaFoldDB" id="A0A239KSM5"/>
<feature type="transmembrane region" description="Helical" evidence="6">
    <location>
        <begin position="39"/>
        <end position="55"/>
    </location>
</feature>